<dbReference type="SUPFAM" id="SSF52161">
    <property type="entry name" value="Ribosomal protein L13"/>
    <property type="match status" value="1"/>
</dbReference>
<dbReference type="AlphaFoldDB" id="A0AA41V2J1"/>
<sequence>TKCGAAELAQFRAFEGIPPPYDMIKRMVIPNALKVFRLQPGPKYCLLGRLSSEVEWSHTDTIKRIAFVNVGARLNIYIVHKKRLSWISLLTEVAM</sequence>
<protein>
    <submittedName>
        <fullName evidence="1">Uncharacterized protein</fullName>
    </submittedName>
</protein>
<proteinExistence type="predicted"/>
<evidence type="ECO:0000313" key="2">
    <source>
        <dbReference type="Proteomes" id="UP001177140"/>
    </source>
</evidence>
<gene>
    <name evidence="1" type="ORF">MKW94_016093</name>
</gene>
<dbReference type="InterPro" id="IPR036899">
    <property type="entry name" value="Ribosomal_uL13_sf"/>
</dbReference>
<feature type="non-terminal residue" evidence="1">
    <location>
        <position position="95"/>
    </location>
</feature>
<accession>A0AA41V2J1</accession>
<name>A0AA41V2J1_PAPNU</name>
<dbReference type="EMBL" id="JAJJMA010089742">
    <property type="protein sequence ID" value="MCL7029387.1"/>
    <property type="molecule type" value="Genomic_DNA"/>
</dbReference>
<reference evidence="1" key="1">
    <citation type="submission" date="2022-03" db="EMBL/GenBank/DDBJ databases">
        <title>A functionally conserved STORR gene fusion in Papaver species that diverged 16.8 million years ago.</title>
        <authorList>
            <person name="Catania T."/>
        </authorList>
    </citation>
    <scope>NUCLEOTIDE SEQUENCE</scope>
    <source>
        <strain evidence="1">S-191538</strain>
    </source>
</reference>
<dbReference type="Proteomes" id="UP001177140">
    <property type="component" value="Unassembled WGS sequence"/>
</dbReference>
<organism evidence="1 2">
    <name type="scientific">Papaver nudicaule</name>
    <name type="common">Iceland poppy</name>
    <dbReference type="NCBI Taxonomy" id="74823"/>
    <lineage>
        <taxon>Eukaryota</taxon>
        <taxon>Viridiplantae</taxon>
        <taxon>Streptophyta</taxon>
        <taxon>Embryophyta</taxon>
        <taxon>Tracheophyta</taxon>
        <taxon>Spermatophyta</taxon>
        <taxon>Magnoliopsida</taxon>
        <taxon>Ranunculales</taxon>
        <taxon>Papaveraceae</taxon>
        <taxon>Papaveroideae</taxon>
        <taxon>Papaver</taxon>
    </lineage>
</organism>
<evidence type="ECO:0000313" key="1">
    <source>
        <dbReference type="EMBL" id="MCL7029387.1"/>
    </source>
</evidence>
<dbReference type="GO" id="GO:0003735">
    <property type="term" value="F:structural constituent of ribosome"/>
    <property type="evidence" value="ECO:0007669"/>
    <property type="project" value="InterPro"/>
</dbReference>
<comment type="caution">
    <text evidence="1">The sequence shown here is derived from an EMBL/GenBank/DDBJ whole genome shotgun (WGS) entry which is preliminary data.</text>
</comment>
<dbReference type="Gene3D" id="3.90.1180.10">
    <property type="entry name" value="Ribosomal protein L13"/>
    <property type="match status" value="1"/>
</dbReference>
<keyword evidence="2" id="KW-1185">Reference proteome</keyword>
<dbReference type="GO" id="GO:0006412">
    <property type="term" value="P:translation"/>
    <property type="evidence" value="ECO:0007669"/>
    <property type="project" value="InterPro"/>
</dbReference>
<dbReference type="GO" id="GO:0005840">
    <property type="term" value="C:ribosome"/>
    <property type="evidence" value="ECO:0007669"/>
    <property type="project" value="InterPro"/>
</dbReference>